<dbReference type="PANTHER" id="PTHR12372:SF6">
    <property type="entry name" value="PECANEX-LIKE PROTEIN 4"/>
    <property type="match status" value="1"/>
</dbReference>
<evidence type="ECO:0000256" key="7">
    <source>
        <dbReference type="SAM" id="MobiDB-lite"/>
    </source>
</evidence>
<feature type="transmembrane region" description="Helical" evidence="6">
    <location>
        <begin position="244"/>
        <end position="265"/>
    </location>
</feature>
<dbReference type="Pfam" id="PF05041">
    <property type="entry name" value="Pecanex_C"/>
    <property type="match status" value="1"/>
</dbReference>
<dbReference type="Proteomes" id="UP000515163">
    <property type="component" value="Unplaced"/>
</dbReference>
<feature type="transmembrane region" description="Helical" evidence="6">
    <location>
        <begin position="75"/>
        <end position="94"/>
    </location>
</feature>
<dbReference type="KEGG" id="aten:116289562"/>
<feature type="transmembrane region" description="Helical" evidence="6">
    <location>
        <begin position="433"/>
        <end position="459"/>
    </location>
</feature>
<reference evidence="10" key="1">
    <citation type="submission" date="2025-08" db="UniProtKB">
        <authorList>
            <consortium name="RefSeq"/>
        </authorList>
    </citation>
    <scope>IDENTIFICATION</scope>
    <source>
        <tissue evidence="10">Tentacle</tissue>
    </source>
</reference>
<protein>
    <recommendedName>
        <fullName evidence="6">Pecanex-like protein</fullName>
    </recommendedName>
</protein>
<dbReference type="RefSeq" id="XP_031552371.1">
    <property type="nucleotide sequence ID" value="XM_031696511.1"/>
</dbReference>
<evidence type="ECO:0000313" key="10">
    <source>
        <dbReference type="RefSeq" id="XP_031552371.1"/>
    </source>
</evidence>
<dbReference type="InterPro" id="IPR007735">
    <property type="entry name" value="Pecanex_C"/>
</dbReference>
<dbReference type="OrthoDB" id="5979286at2759"/>
<keyword evidence="3 6" id="KW-0812">Transmembrane</keyword>
<keyword evidence="4 6" id="KW-1133">Transmembrane helix</keyword>
<organism evidence="9 10">
    <name type="scientific">Actinia tenebrosa</name>
    <name type="common">Australian red waratah sea anemone</name>
    <dbReference type="NCBI Taxonomy" id="6105"/>
    <lineage>
        <taxon>Eukaryota</taxon>
        <taxon>Metazoa</taxon>
        <taxon>Cnidaria</taxon>
        <taxon>Anthozoa</taxon>
        <taxon>Hexacorallia</taxon>
        <taxon>Actiniaria</taxon>
        <taxon>Actiniidae</taxon>
        <taxon>Actinia</taxon>
    </lineage>
</organism>
<name>A0A6P8H9Z4_ACTTE</name>
<sequence>MSDSGAPLLNDYKLDFFKKRFPQTLLGGIKLRLGYDAPFYVYCNQVLVFLVPLLLGGVLTIISEYEVLSSSICCYVYGCLVTCLVLTANLAVWFTNRRYTNVSKVQPNLLAEEDEVEFESCCGRETFQFIFSTKKNAAEIVIQGIFSGILGAIMFLYLLPVNLNDLYGNTAVTVIIYGFGWIVVCIAQYSIIATPPPEPAIFRRHLWVDIAPFMRPFYVLLFGISGLIIGSHSTLILLNQVLHAVFPFLLFLWTFGTLPPLDALFSWVTEQLLVFILGGSPMATDLRLIVMLLISMIPAILAIFIPSHVVVIILSSLFGYILSLDIFSIAALIRSKITNNISPKKPSAQQWSIKEIIITLTLLVLAVTCGSVGVVLSDKVTSLDGFSLTFCVLLFILKCMGDMQGVYIMGFVRNPLYPRSIESRTNFDKRKRRLRYIALVYHFLLSYVCPLCMVTFLGLGLQSQSTGFLAVMTALGIVRALRQVWQNTFNSLLDLSIVCVINAYLVAYTATWWNNAGLAIQLVLVAVCRDRLQQLFQKVVFMSNLAVTSFGLKKQRHKSIPTILILSVFLFPIVLSVILVSAVLSSPLLPLFCLPLFVIGFPRPLRSWPQGGDTVISSGPDAVYYQQLTPKVISSLSQSLATGSLGSRQAGDHFMLRFQDRLVWIHVLECGYRYSCAIVKGLEMQETSCHTVEAARLDEVFEAAFVREDEQSIIYCNPYPWNTLRPCDVAKLDSYSDARNVLTGIIDQPENLQKVSENFLKTLIWVFIQDRKNSNRNAGERMATREMKSGKMRGGSTTNTEITVVRMPSRDGNHVDNVMITSSEARKTEPVALPRSSSLPSINGSIWSQDSLLVGNNVSPKGLSQVKHENKGKDVDSLNSFELDELTAFRPDKTQTPEFSFGGFPAVDTGKKATKTGGEFRETTLNTIEVEDTHVNSTKTNTFVATPFHSETSYQLDLPLKWKSELPLTDKQLKPITTKFPLSWYQHVLYISELNANTDDSIASDSVLMECYEHLVSTCFALVEVLGYPGASSFSSGPVHPLKVFSGEIPWSLHSDWLQKECQLMDLVVKAYRYAFKLMYDEAVLGEVTSHEELAEYLTEYDNDWYMGKDTDEDWARAVINNKPNLFSLGRNPDDGTYTSRVLTKQAILAPVGHLNSEAVRGHWASLALELLYFTNDDEERYSIQAHPVLLRNLTIQAADPPLGYPVYSSGLVSVPVHVSPL</sequence>
<feature type="transmembrane region" description="Helical" evidence="6">
    <location>
        <begin position="217"/>
        <end position="238"/>
    </location>
</feature>
<evidence type="ECO:0000256" key="4">
    <source>
        <dbReference type="ARBA" id="ARBA00022989"/>
    </source>
</evidence>
<gene>
    <name evidence="10" type="primary">LOC116289562</name>
</gene>
<feature type="transmembrane region" description="Helical" evidence="6">
    <location>
        <begin position="140"/>
        <end position="159"/>
    </location>
</feature>
<feature type="transmembrane region" description="Helical" evidence="6">
    <location>
        <begin position="311"/>
        <end position="335"/>
    </location>
</feature>
<dbReference type="PANTHER" id="PTHR12372">
    <property type="entry name" value="PECANEX"/>
    <property type="match status" value="1"/>
</dbReference>
<keyword evidence="9" id="KW-1185">Reference proteome</keyword>
<evidence type="ECO:0000256" key="5">
    <source>
        <dbReference type="ARBA" id="ARBA00023136"/>
    </source>
</evidence>
<evidence type="ECO:0000313" key="9">
    <source>
        <dbReference type="Proteomes" id="UP000515163"/>
    </source>
</evidence>
<dbReference type="GeneID" id="116289562"/>
<feature type="transmembrane region" description="Helical" evidence="6">
    <location>
        <begin position="39"/>
        <end position="63"/>
    </location>
</feature>
<dbReference type="InterPro" id="IPR039797">
    <property type="entry name" value="Pecanex"/>
</dbReference>
<evidence type="ECO:0000256" key="2">
    <source>
        <dbReference type="ARBA" id="ARBA00010170"/>
    </source>
</evidence>
<accession>A0A6P8H9Z4</accession>
<evidence type="ECO:0000259" key="8">
    <source>
        <dbReference type="Pfam" id="PF05041"/>
    </source>
</evidence>
<dbReference type="InParanoid" id="A0A6P8H9Z4"/>
<feature type="transmembrane region" description="Helical" evidence="6">
    <location>
        <begin position="286"/>
        <end position="305"/>
    </location>
</feature>
<keyword evidence="5 6" id="KW-0472">Membrane</keyword>
<evidence type="ECO:0000256" key="1">
    <source>
        <dbReference type="ARBA" id="ARBA00004141"/>
    </source>
</evidence>
<comment type="similarity">
    <text evidence="2 6">Belongs to the pecanex family.</text>
</comment>
<evidence type="ECO:0000256" key="3">
    <source>
        <dbReference type="ARBA" id="ARBA00022692"/>
    </source>
</evidence>
<feature type="transmembrane region" description="Helical" evidence="6">
    <location>
        <begin position="512"/>
        <end position="528"/>
    </location>
</feature>
<feature type="region of interest" description="Disordered" evidence="7">
    <location>
        <begin position="777"/>
        <end position="797"/>
    </location>
</feature>
<dbReference type="GO" id="GO:0016020">
    <property type="term" value="C:membrane"/>
    <property type="evidence" value="ECO:0007669"/>
    <property type="project" value="UniProtKB-SubCell"/>
</dbReference>
<dbReference type="AlphaFoldDB" id="A0A6P8H9Z4"/>
<feature type="transmembrane region" description="Helical" evidence="6">
    <location>
        <begin position="563"/>
        <end position="584"/>
    </location>
</feature>
<feature type="transmembrane region" description="Helical" evidence="6">
    <location>
        <begin position="356"/>
        <end position="375"/>
    </location>
</feature>
<dbReference type="FunCoup" id="A0A6P8H9Z4">
    <property type="interactions" value="567"/>
</dbReference>
<feature type="compositionally biased region" description="Basic and acidic residues" evidence="7">
    <location>
        <begin position="777"/>
        <end position="789"/>
    </location>
</feature>
<feature type="domain" description="Pecanex C-terminal" evidence="8">
    <location>
        <begin position="1043"/>
        <end position="1213"/>
    </location>
</feature>
<evidence type="ECO:0000256" key="6">
    <source>
        <dbReference type="RuleBase" id="RU367089"/>
    </source>
</evidence>
<proteinExistence type="inferred from homology"/>
<feature type="transmembrane region" description="Helical" evidence="6">
    <location>
        <begin position="171"/>
        <end position="196"/>
    </location>
</feature>
<comment type="subcellular location">
    <subcellularLocation>
        <location evidence="1 6">Membrane</location>
        <topology evidence="1 6">Multi-pass membrane protein</topology>
    </subcellularLocation>
</comment>